<name>A0A2H0RFT0_9BACT</name>
<sequence length="102" mass="12029">MESFVFPDKPLSWSDAKNELLKRTRNISFEAILLAMQGGRILDVIPHANKKKYAHQHVYVVEIDREEIDRYVYLVPFVEDEEKIFLKTIIPSRKATRKRLQG</sequence>
<organism evidence="1 2">
    <name type="scientific">Candidatus Vogelbacteria bacterium CG10_big_fil_rev_8_21_14_0_10_51_16</name>
    <dbReference type="NCBI Taxonomy" id="1975045"/>
    <lineage>
        <taxon>Bacteria</taxon>
        <taxon>Candidatus Vogeliibacteriota</taxon>
    </lineage>
</organism>
<comment type="caution">
    <text evidence="1">The sequence shown here is derived from an EMBL/GenBank/DDBJ whole genome shotgun (WGS) entry which is preliminary data.</text>
</comment>
<dbReference type="Proteomes" id="UP000228767">
    <property type="component" value="Unassembled WGS sequence"/>
</dbReference>
<reference evidence="1 2" key="1">
    <citation type="submission" date="2017-09" db="EMBL/GenBank/DDBJ databases">
        <title>Depth-based differentiation of microbial function through sediment-hosted aquifers and enrichment of novel symbionts in the deep terrestrial subsurface.</title>
        <authorList>
            <person name="Probst A.J."/>
            <person name="Ladd B."/>
            <person name="Jarett J.K."/>
            <person name="Geller-Mcgrath D.E."/>
            <person name="Sieber C.M."/>
            <person name="Emerson J.B."/>
            <person name="Anantharaman K."/>
            <person name="Thomas B.C."/>
            <person name="Malmstrom R."/>
            <person name="Stieglmeier M."/>
            <person name="Klingl A."/>
            <person name="Woyke T."/>
            <person name="Ryan C.M."/>
            <person name="Banfield J.F."/>
        </authorList>
    </citation>
    <scope>NUCLEOTIDE SEQUENCE [LARGE SCALE GENOMIC DNA]</scope>
    <source>
        <strain evidence="1">CG10_big_fil_rev_8_21_14_0_10_51_16</strain>
    </source>
</reference>
<gene>
    <name evidence="1" type="ORF">COV10_00360</name>
</gene>
<evidence type="ECO:0000313" key="2">
    <source>
        <dbReference type="Proteomes" id="UP000228767"/>
    </source>
</evidence>
<dbReference type="EMBL" id="PCYI01000002">
    <property type="protein sequence ID" value="PIR45236.1"/>
    <property type="molecule type" value="Genomic_DNA"/>
</dbReference>
<proteinExistence type="predicted"/>
<evidence type="ECO:0000313" key="1">
    <source>
        <dbReference type="EMBL" id="PIR45236.1"/>
    </source>
</evidence>
<accession>A0A2H0RFT0</accession>
<dbReference type="AlphaFoldDB" id="A0A2H0RFT0"/>
<protein>
    <submittedName>
        <fullName evidence="1">Toxin</fullName>
    </submittedName>
</protein>